<dbReference type="EMBL" id="VJXW01000007">
    <property type="protein sequence ID" value="TRW26229.1"/>
    <property type="molecule type" value="Genomic_DNA"/>
</dbReference>
<accession>A0A552V6X7</accession>
<dbReference type="AlphaFoldDB" id="A0A552V6X7"/>
<evidence type="ECO:0000313" key="1">
    <source>
        <dbReference type="EMBL" id="TRW26229.1"/>
    </source>
</evidence>
<comment type="caution">
    <text evidence="1">The sequence shown here is derived from an EMBL/GenBank/DDBJ whole genome shotgun (WGS) entry which is preliminary data.</text>
</comment>
<reference evidence="1 2" key="1">
    <citation type="submission" date="2019-07" db="EMBL/GenBank/DDBJ databases">
        <title>Criibacterium bergeronii gen. nov., sp. nov. isolated from human clinical samples.</title>
        <authorList>
            <person name="Maheux A.F."/>
            <person name="Boudreau D.K."/>
            <person name="Berube E."/>
            <person name="Brodeur S."/>
            <person name="Bernard K.A."/>
            <person name="Abed J.Y."/>
            <person name="Ducrey E."/>
            <person name="Guay E.F."/>
            <person name="Raymond F."/>
            <person name="Corbeil J."/>
            <person name="Domingo M.-C."/>
            <person name="Roy P.H."/>
            <person name="Boissinot M."/>
            <person name="Tocheva E.I."/>
            <person name="Omar R.F."/>
        </authorList>
    </citation>
    <scope>NUCLEOTIDE SEQUENCE [LARGE SCALE GENOMIC DNA]</scope>
    <source>
        <strain evidence="1 2">CCRI-24246</strain>
    </source>
</reference>
<proteinExistence type="predicted"/>
<dbReference type="OrthoDB" id="9928551at2"/>
<organism evidence="1 2">
    <name type="scientific">Criibacterium bergeronii</name>
    <dbReference type="NCBI Taxonomy" id="1871336"/>
    <lineage>
        <taxon>Bacteria</taxon>
        <taxon>Bacillati</taxon>
        <taxon>Bacillota</taxon>
        <taxon>Clostridia</taxon>
        <taxon>Peptostreptococcales</taxon>
        <taxon>Filifactoraceae</taxon>
        <taxon>Criibacterium</taxon>
    </lineage>
</organism>
<sequence length="83" mass="9731">MDEQKLRAYWLDFANRYCNQTFNKDNLPLVVELFIDGKIKAYRDNPNVKSEALSDMAVTYFDKELSKEEANLLGQVRKLKVVK</sequence>
<evidence type="ECO:0000313" key="2">
    <source>
        <dbReference type="Proteomes" id="UP000319424"/>
    </source>
</evidence>
<protein>
    <submittedName>
        <fullName evidence="1">Uncharacterized protein</fullName>
    </submittedName>
</protein>
<dbReference type="RefSeq" id="WP_144398158.1">
    <property type="nucleotide sequence ID" value="NZ_VJXW01000007.1"/>
</dbReference>
<dbReference type="InterPro" id="IPR053746">
    <property type="entry name" value="Viral_HT_Connector_Assembly"/>
</dbReference>
<dbReference type="Gene3D" id="1.10.246.150">
    <property type="match status" value="1"/>
</dbReference>
<name>A0A552V6X7_9FIRM</name>
<gene>
    <name evidence="1" type="ORF">FL857_05955</name>
</gene>
<dbReference type="Proteomes" id="UP000319424">
    <property type="component" value="Unassembled WGS sequence"/>
</dbReference>